<protein>
    <recommendedName>
        <fullName evidence="3">Zinc ribbon domain-containing protein</fullName>
    </recommendedName>
</protein>
<sequence>MNLEQRIIELEQRIAELEKKATAETAVPKVNLNGCTNCGRAWHENLAFCGVCGNRLIPVSELKKFYPNRNFTLSHRS</sequence>
<evidence type="ECO:0000313" key="1">
    <source>
        <dbReference type="EMBL" id="OAT71911.1"/>
    </source>
</evidence>
<accession>A0A1B7KPB9</accession>
<comment type="caution">
    <text evidence="1">The sequence shown here is derived from an EMBL/GenBank/DDBJ whole genome shotgun (WGS) entry which is preliminary data.</text>
</comment>
<dbReference type="RefSeq" id="WP_064552416.1">
    <property type="nucleotide sequence ID" value="NZ_LXMA01000038.1"/>
</dbReference>
<organism evidence="1 2">
    <name type="scientific">Parageobacillus thermoglucosidasius</name>
    <name type="common">Geobacillus thermoglucosidasius</name>
    <dbReference type="NCBI Taxonomy" id="1426"/>
    <lineage>
        <taxon>Bacteria</taxon>
        <taxon>Bacillati</taxon>
        <taxon>Bacillota</taxon>
        <taxon>Bacilli</taxon>
        <taxon>Bacillales</taxon>
        <taxon>Anoxybacillaceae</taxon>
        <taxon>Parageobacillus</taxon>
    </lineage>
</organism>
<dbReference type="OrthoDB" id="9788304at2"/>
<dbReference type="AlphaFoldDB" id="A0A1B7KPB9"/>
<dbReference type="EMBL" id="LXMA01000038">
    <property type="protein sequence ID" value="OAT71911.1"/>
    <property type="molecule type" value="Genomic_DNA"/>
</dbReference>
<name>A0A1B7KPB9_PARTM</name>
<dbReference type="Proteomes" id="UP000078290">
    <property type="component" value="Unassembled WGS sequence"/>
</dbReference>
<evidence type="ECO:0000313" key="2">
    <source>
        <dbReference type="Proteomes" id="UP000078290"/>
    </source>
</evidence>
<proteinExistence type="predicted"/>
<evidence type="ECO:0008006" key="3">
    <source>
        <dbReference type="Google" id="ProtNLM"/>
    </source>
</evidence>
<gene>
    <name evidence="1" type="ORF">A7K69_10910</name>
</gene>
<reference evidence="2" key="1">
    <citation type="submission" date="2016-05" db="EMBL/GenBank/DDBJ databases">
        <authorList>
            <person name="Wang W."/>
            <person name="Zhu L."/>
        </authorList>
    </citation>
    <scope>NUCLEOTIDE SEQUENCE [LARGE SCALE GENOMIC DNA]</scope>
    <source>
        <strain evidence="2">W-2</strain>
    </source>
</reference>